<organism evidence="4 5">
    <name type="scientific">Aureobasidium uvarum</name>
    <dbReference type="NCBI Taxonomy" id="2773716"/>
    <lineage>
        <taxon>Eukaryota</taxon>
        <taxon>Fungi</taxon>
        <taxon>Dikarya</taxon>
        <taxon>Ascomycota</taxon>
        <taxon>Pezizomycotina</taxon>
        <taxon>Dothideomycetes</taxon>
        <taxon>Dothideomycetidae</taxon>
        <taxon>Dothideales</taxon>
        <taxon>Saccotheciaceae</taxon>
        <taxon>Aureobasidium</taxon>
    </lineage>
</organism>
<sequence length="156" mass="17787">MEYVSWMNVMAYDLHGVWDGTNPIGSHVYAHTNLTEIDQAMDLFWRNDVDPKKINLGIGFYGRSFQLADSGCWKPGCTFKGGASEGACTKNSGTLSYKEIMQIIDQHNLTPYHDKEAAVKYVTWNEDQWVSYDDQETFQQKIQYANKLGLGGMLVW</sequence>
<evidence type="ECO:0000256" key="2">
    <source>
        <dbReference type="ARBA" id="ARBA00012729"/>
    </source>
</evidence>
<feature type="domain" description="GH18" evidence="3">
    <location>
        <begin position="1"/>
        <end position="156"/>
    </location>
</feature>
<name>A0A9N8KX11_9PEZI</name>
<dbReference type="PANTHER" id="PTHR11177:SF397">
    <property type="entry name" value="CHITINASE"/>
    <property type="match status" value="1"/>
</dbReference>
<evidence type="ECO:0000259" key="3">
    <source>
        <dbReference type="PROSITE" id="PS51910"/>
    </source>
</evidence>
<dbReference type="OrthoDB" id="73875at2759"/>
<dbReference type="Gene3D" id="3.10.50.10">
    <property type="match status" value="1"/>
</dbReference>
<dbReference type="PANTHER" id="PTHR11177">
    <property type="entry name" value="CHITINASE"/>
    <property type="match status" value="1"/>
</dbReference>
<dbReference type="GO" id="GO:0008843">
    <property type="term" value="F:endochitinase activity"/>
    <property type="evidence" value="ECO:0007669"/>
    <property type="project" value="UniProtKB-EC"/>
</dbReference>
<evidence type="ECO:0000313" key="5">
    <source>
        <dbReference type="Proteomes" id="UP000745764"/>
    </source>
</evidence>
<comment type="caution">
    <text evidence="4">The sequence shown here is derived from an EMBL/GenBank/DDBJ whole genome shotgun (WGS) entry which is preliminary data.</text>
</comment>
<comment type="similarity">
    <text evidence="1">Belongs to the glycosyl hydrolase 18 family. Chitinase class V subfamily.</text>
</comment>
<dbReference type="InterPro" id="IPR050314">
    <property type="entry name" value="Glycosyl_Hydrlase_18"/>
</dbReference>
<accession>A0A9N8KX11</accession>
<evidence type="ECO:0000313" key="4">
    <source>
        <dbReference type="EMBL" id="CAD0115050.1"/>
    </source>
</evidence>
<dbReference type="InterPro" id="IPR017853">
    <property type="entry name" value="GH"/>
</dbReference>
<gene>
    <name evidence="4" type="ORF">AWRI4620_LOCUS9305</name>
</gene>
<reference evidence="4" key="1">
    <citation type="submission" date="2020-06" db="EMBL/GenBank/DDBJ databases">
        <authorList>
            <person name="Onetto C."/>
        </authorList>
    </citation>
    <scope>NUCLEOTIDE SEQUENCE</scope>
</reference>
<dbReference type="Gene3D" id="3.20.20.80">
    <property type="entry name" value="Glycosidases"/>
    <property type="match status" value="1"/>
</dbReference>
<dbReference type="EMBL" id="CAINUL010000019">
    <property type="protein sequence ID" value="CAD0115050.1"/>
    <property type="molecule type" value="Genomic_DNA"/>
</dbReference>
<dbReference type="Proteomes" id="UP000745764">
    <property type="component" value="Unassembled WGS sequence"/>
</dbReference>
<dbReference type="SUPFAM" id="SSF54556">
    <property type="entry name" value="Chitinase insertion domain"/>
    <property type="match status" value="1"/>
</dbReference>
<dbReference type="SUPFAM" id="SSF51445">
    <property type="entry name" value="(Trans)glycosidases"/>
    <property type="match status" value="1"/>
</dbReference>
<dbReference type="PROSITE" id="PS51910">
    <property type="entry name" value="GH18_2"/>
    <property type="match status" value="1"/>
</dbReference>
<dbReference type="Pfam" id="PF00704">
    <property type="entry name" value="Glyco_hydro_18"/>
    <property type="match status" value="1"/>
</dbReference>
<proteinExistence type="inferred from homology"/>
<protein>
    <recommendedName>
        <fullName evidence="2">chitinase</fullName>
        <ecNumber evidence="2">3.2.1.14</ecNumber>
    </recommendedName>
</protein>
<evidence type="ECO:0000256" key="1">
    <source>
        <dbReference type="ARBA" id="ARBA00008682"/>
    </source>
</evidence>
<keyword evidence="5" id="KW-1185">Reference proteome</keyword>
<dbReference type="GO" id="GO:0005975">
    <property type="term" value="P:carbohydrate metabolic process"/>
    <property type="evidence" value="ECO:0007669"/>
    <property type="project" value="InterPro"/>
</dbReference>
<dbReference type="InterPro" id="IPR029070">
    <property type="entry name" value="Chitinase_insertion_sf"/>
</dbReference>
<dbReference type="EC" id="3.2.1.14" evidence="2"/>
<dbReference type="AlphaFoldDB" id="A0A9N8KX11"/>
<dbReference type="InterPro" id="IPR001223">
    <property type="entry name" value="Glyco_hydro18_cat"/>
</dbReference>